<feature type="compositionally biased region" description="Polar residues" evidence="1">
    <location>
        <begin position="1"/>
        <end position="12"/>
    </location>
</feature>
<gene>
    <name evidence="2" type="ORF">K503DRAFT_785690</name>
</gene>
<dbReference type="EMBL" id="KV448599">
    <property type="protein sequence ID" value="OAX34530.1"/>
    <property type="molecule type" value="Genomic_DNA"/>
</dbReference>
<reference evidence="2 3" key="1">
    <citation type="submission" date="2016-06" db="EMBL/GenBank/DDBJ databases">
        <title>Comparative genomics of the ectomycorrhizal sister species Rhizopogon vinicolor and Rhizopogon vesiculosus (Basidiomycota: Boletales) reveals a divergence of the mating type B locus.</title>
        <authorList>
            <consortium name="DOE Joint Genome Institute"/>
            <person name="Mujic A.B."/>
            <person name="Kuo A."/>
            <person name="Tritt A."/>
            <person name="Lipzen A."/>
            <person name="Chen C."/>
            <person name="Johnson J."/>
            <person name="Sharma A."/>
            <person name="Barry K."/>
            <person name="Grigoriev I.V."/>
            <person name="Spatafora J.W."/>
        </authorList>
    </citation>
    <scope>NUCLEOTIDE SEQUENCE [LARGE SCALE GENOMIC DNA]</scope>
    <source>
        <strain evidence="2 3">AM-OR11-026</strain>
    </source>
</reference>
<organism evidence="2 3">
    <name type="scientific">Rhizopogon vinicolor AM-OR11-026</name>
    <dbReference type="NCBI Taxonomy" id="1314800"/>
    <lineage>
        <taxon>Eukaryota</taxon>
        <taxon>Fungi</taxon>
        <taxon>Dikarya</taxon>
        <taxon>Basidiomycota</taxon>
        <taxon>Agaricomycotina</taxon>
        <taxon>Agaricomycetes</taxon>
        <taxon>Agaricomycetidae</taxon>
        <taxon>Boletales</taxon>
        <taxon>Suillineae</taxon>
        <taxon>Rhizopogonaceae</taxon>
        <taxon>Rhizopogon</taxon>
    </lineage>
</organism>
<dbReference type="OrthoDB" id="2687569at2759"/>
<protein>
    <submittedName>
        <fullName evidence="2">Uncharacterized protein</fullName>
    </submittedName>
</protein>
<dbReference type="Proteomes" id="UP000092154">
    <property type="component" value="Unassembled WGS sequence"/>
</dbReference>
<dbReference type="AlphaFoldDB" id="A0A1B7MPK5"/>
<sequence length="102" mass="11371">MAFPSTSNNEPTADQGYQEVLGRGRRPKNTERMKALIQAEGEDDGHTAITEQLRRHYQDNYLASQASPITPQPTTAETLSGSPHKVNSAVRYKKQPMNSKDE</sequence>
<dbReference type="InParanoid" id="A0A1B7MPK5"/>
<evidence type="ECO:0000313" key="2">
    <source>
        <dbReference type="EMBL" id="OAX34530.1"/>
    </source>
</evidence>
<evidence type="ECO:0000256" key="1">
    <source>
        <dbReference type="SAM" id="MobiDB-lite"/>
    </source>
</evidence>
<name>A0A1B7MPK5_9AGAM</name>
<keyword evidence="3" id="KW-1185">Reference proteome</keyword>
<proteinExistence type="predicted"/>
<feature type="region of interest" description="Disordered" evidence="1">
    <location>
        <begin position="1"/>
        <end position="30"/>
    </location>
</feature>
<evidence type="ECO:0000313" key="3">
    <source>
        <dbReference type="Proteomes" id="UP000092154"/>
    </source>
</evidence>
<feature type="region of interest" description="Disordered" evidence="1">
    <location>
        <begin position="63"/>
        <end position="102"/>
    </location>
</feature>
<feature type="compositionally biased region" description="Polar residues" evidence="1">
    <location>
        <begin position="63"/>
        <end position="81"/>
    </location>
</feature>
<accession>A0A1B7MPK5</accession>